<accession>A0A0C9YXT9</accession>
<name>A0A0C9YXT9_9AGAM</name>
<keyword evidence="3" id="KW-1185">Reference proteome</keyword>
<sequence>MPAVSTPSPRPPKDNPIPEEDAEMGMPEKSLDGVEVEVEGDERHVGDSRSDDQEDEIFHAS</sequence>
<dbReference type="Proteomes" id="UP000054018">
    <property type="component" value="Unassembled WGS sequence"/>
</dbReference>
<reference evidence="2 3" key="1">
    <citation type="submission" date="2014-04" db="EMBL/GenBank/DDBJ databases">
        <authorList>
            <consortium name="DOE Joint Genome Institute"/>
            <person name="Kuo A."/>
            <person name="Kohler A."/>
            <person name="Costa M.D."/>
            <person name="Nagy L.G."/>
            <person name="Floudas D."/>
            <person name="Copeland A."/>
            <person name="Barry K.W."/>
            <person name="Cichocki N."/>
            <person name="Veneault-Fourrey C."/>
            <person name="LaButti K."/>
            <person name="Lindquist E.A."/>
            <person name="Lipzen A."/>
            <person name="Lundell T."/>
            <person name="Morin E."/>
            <person name="Murat C."/>
            <person name="Sun H."/>
            <person name="Tunlid A."/>
            <person name="Henrissat B."/>
            <person name="Grigoriev I.V."/>
            <person name="Hibbett D.S."/>
            <person name="Martin F."/>
            <person name="Nordberg H.P."/>
            <person name="Cantor M.N."/>
            <person name="Hua S.X."/>
        </authorList>
    </citation>
    <scope>NUCLEOTIDE SEQUENCE [LARGE SCALE GENOMIC DNA]</scope>
    <source>
        <strain evidence="2 3">441</strain>
    </source>
</reference>
<evidence type="ECO:0000313" key="2">
    <source>
        <dbReference type="EMBL" id="KIK21556.1"/>
    </source>
</evidence>
<dbReference type="HOGENOM" id="CLU_2923573_0_0_1"/>
<evidence type="ECO:0000256" key="1">
    <source>
        <dbReference type="SAM" id="MobiDB-lite"/>
    </source>
</evidence>
<dbReference type="EMBL" id="KN833750">
    <property type="protein sequence ID" value="KIK21556.1"/>
    <property type="molecule type" value="Genomic_DNA"/>
</dbReference>
<reference evidence="3" key="2">
    <citation type="submission" date="2015-01" db="EMBL/GenBank/DDBJ databases">
        <title>Evolutionary Origins and Diversification of the Mycorrhizal Mutualists.</title>
        <authorList>
            <consortium name="DOE Joint Genome Institute"/>
            <consortium name="Mycorrhizal Genomics Consortium"/>
            <person name="Kohler A."/>
            <person name="Kuo A."/>
            <person name="Nagy L.G."/>
            <person name="Floudas D."/>
            <person name="Copeland A."/>
            <person name="Barry K.W."/>
            <person name="Cichocki N."/>
            <person name="Veneault-Fourrey C."/>
            <person name="LaButti K."/>
            <person name="Lindquist E.A."/>
            <person name="Lipzen A."/>
            <person name="Lundell T."/>
            <person name="Morin E."/>
            <person name="Murat C."/>
            <person name="Riley R."/>
            <person name="Ohm R."/>
            <person name="Sun H."/>
            <person name="Tunlid A."/>
            <person name="Henrissat B."/>
            <person name="Grigoriev I.V."/>
            <person name="Hibbett D.S."/>
            <person name="Martin F."/>
        </authorList>
    </citation>
    <scope>NUCLEOTIDE SEQUENCE [LARGE SCALE GENOMIC DNA]</scope>
    <source>
        <strain evidence="3">441</strain>
    </source>
</reference>
<organism evidence="2 3">
    <name type="scientific">Pisolithus microcarpus 441</name>
    <dbReference type="NCBI Taxonomy" id="765257"/>
    <lineage>
        <taxon>Eukaryota</taxon>
        <taxon>Fungi</taxon>
        <taxon>Dikarya</taxon>
        <taxon>Basidiomycota</taxon>
        <taxon>Agaricomycotina</taxon>
        <taxon>Agaricomycetes</taxon>
        <taxon>Agaricomycetidae</taxon>
        <taxon>Boletales</taxon>
        <taxon>Sclerodermatineae</taxon>
        <taxon>Pisolithaceae</taxon>
        <taxon>Pisolithus</taxon>
    </lineage>
</organism>
<dbReference type="AlphaFoldDB" id="A0A0C9YXT9"/>
<gene>
    <name evidence="2" type="ORF">PISMIDRAFT_12183</name>
</gene>
<proteinExistence type="predicted"/>
<protein>
    <submittedName>
        <fullName evidence="2">Uncharacterized protein</fullName>
    </submittedName>
</protein>
<feature type="region of interest" description="Disordered" evidence="1">
    <location>
        <begin position="1"/>
        <end position="61"/>
    </location>
</feature>
<feature type="compositionally biased region" description="Basic and acidic residues" evidence="1">
    <location>
        <begin position="41"/>
        <end position="61"/>
    </location>
</feature>
<evidence type="ECO:0000313" key="3">
    <source>
        <dbReference type="Proteomes" id="UP000054018"/>
    </source>
</evidence>